<reference evidence="2" key="2">
    <citation type="submission" date="2021-01" db="EMBL/GenBank/DDBJ databases">
        <authorList>
            <person name="Hahn C.R."/>
            <person name="Youssef N.H."/>
            <person name="Elshahed M."/>
        </authorList>
    </citation>
    <scope>NUCLEOTIDE SEQUENCE</scope>
    <source>
        <strain evidence="2">Zod_Metabat.24</strain>
    </source>
</reference>
<dbReference type="AlphaFoldDB" id="A0A9D8PP35"/>
<dbReference type="EMBL" id="JAFGIX010000028">
    <property type="protein sequence ID" value="MBN1572777.1"/>
    <property type="molecule type" value="Genomic_DNA"/>
</dbReference>
<accession>A0A9D8PP35</accession>
<proteinExistence type="predicted"/>
<dbReference type="CDD" id="cd16148">
    <property type="entry name" value="sulfatase_like"/>
    <property type="match status" value="1"/>
</dbReference>
<reference evidence="2" key="1">
    <citation type="journal article" date="2021" name="Environ. Microbiol.">
        <title>Genomic characterization of three novel Desulfobacterota classes expand the metabolic and phylogenetic diversity of the phylum.</title>
        <authorList>
            <person name="Murphy C.L."/>
            <person name="Biggerstaff J."/>
            <person name="Eichhorn A."/>
            <person name="Ewing E."/>
            <person name="Shahan R."/>
            <person name="Soriano D."/>
            <person name="Stewart S."/>
            <person name="VanMol K."/>
            <person name="Walker R."/>
            <person name="Walters P."/>
            <person name="Elshahed M.S."/>
            <person name="Youssef N.H."/>
        </authorList>
    </citation>
    <scope>NUCLEOTIDE SEQUENCE</scope>
    <source>
        <strain evidence="2">Zod_Metabat.24</strain>
    </source>
</reference>
<evidence type="ECO:0000313" key="2">
    <source>
        <dbReference type="EMBL" id="MBN1572777.1"/>
    </source>
</evidence>
<dbReference type="InterPro" id="IPR052701">
    <property type="entry name" value="GAG_Ulvan_Degrading_Sulfatases"/>
</dbReference>
<dbReference type="InterPro" id="IPR000917">
    <property type="entry name" value="Sulfatase_N"/>
</dbReference>
<comment type="caution">
    <text evidence="2">The sequence shown here is derived from an EMBL/GenBank/DDBJ whole genome shotgun (WGS) entry which is preliminary data.</text>
</comment>
<gene>
    <name evidence="2" type="ORF">JW984_06220</name>
</gene>
<evidence type="ECO:0000259" key="1">
    <source>
        <dbReference type="Pfam" id="PF00884"/>
    </source>
</evidence>
<dbReference type="Pfam" id="PF00884">
    <property type="entry name" value="Sulfatase"/>
    <property type="match status" value="1"/>
</dbReference>
<feature type="domain" description="Sulfatase N-terminal" evidence="1">
    <location>
        <begin position="53"/>
        <end position="359"/>
    </location>
</feature>
<dbReference type="Gene3D" id="3.30.1120.10">
    <property type="match status" value="1"/>
</dbReference>
<protein>
    <submittedName>
        <fullName evidence="2">Sulfatase</fullName>
    </submittedName>
</protein>
<dbReference type="PANTHER" id="PTHR43751:SF3">
    <property type="entry name" value="SULFATASE N-TERMINAL DOMAIN-CONTAINING PROTEIN"/>
    <property type="match status" value="1"/>
</dbReference>
<dbReference type="InterPro" id="IPR017850">
    <property type="entry name" value="Alkaline_phosphatase_core_sf"/>
</dbReference>
<sequence length="482" mass="55529">MAKDKDNKKKINRRKFILSGGLTALAAYSSYRNWDKLLPFIKFPYTRFFDKRPNIMIIALDTLRADHLGCYGYGRGISPNIDNFSKDATLYWNTMSQSNWTLPAFSSLFTSLYPHRHANGIGYDTKNKITGSSLPKNIPNLADILSHMGYYTNAITGGYYVSDTVGFDIGFKKFHQMGNPTQGIRKDLPLQIEMARDWITRNHSFTKFFMFFHTYECHNPYRPPQKYLDMIDPLYNGPPISGNVTHDFVLKRTPGITEVTPEIVERYISLYDAEILYTDAVVGEFFGFLKEKGIYDDSLIILLSDHGDEFYERGGWNHGHTMYDELLRVPIIVKYPGGEKTGVDSLRLARLIDVMPTILFDVLGVEREGWFMEGVPLSEPLDDPIGIAEGKMTWDGMNLFSLRQGELKYVFDENERRTMVFDLKEDPGEKRNLIRKRRDEALRIESIAKDYESIYMSNLKNLLDPKSVDDETIEVLKDLGYL</sequence>
<organism evidence="2 3">
    <name type="scientific">Candidatus Zymogenus saltonus</name>
    <dbReference type="NCBI Taxonomy" id="2844893"/>
    <lineage>
        <taxon>Bacteria</taxon>
        <taxon>Deltaproteobacteria</taxon>
        <taxon>Candidatus Zymogenia</taxon>
        <taxon>Candidatus Zymogeniales</taxon>
        <taxon>Candidatus Zymogenaceae</taxon>
        <taxon>Candidatus Zymogenus</taxon>
    </lineage>
</organism>
<dbReference type="PANTHER" id="PTHR43751">
    <property type="entry name" value="SULFATASE"/>
    <property type="match status" value="1"/>
</dbReference>
<evidence type="ECO:0000313" key="3">
    <source>
        <dbReference type="Proteomes" id="UP000809273"/>
    </source>
</evidence>
<dbReference type="SUPFAM" id="SSF53649">
    <property type="entry name" value="Alkaline phosphatase-like"/>
    <property type="match status" value="1"/>
</dbReference>
<dbReference type="Gene3D" id="3.40.720.10">
    <property type="entry name" value="Alkaline Phosphatase, subunit A"/>
    <property type="match status" value="1"/>
</dbReference>
<name>A0A9D8PP35_9DELT</name>
<dbReference type="Proteomes" id="UP000809273">
    <property type="component" value="Unassembled WGS sequence"/>
</dbReference>